<comment type="caution">
    <text evidence="9">Lacks conserved residue(s) required for the propagation of feature annotation.</text>
</comment>
<evidence type="ECO:0000256" key="9">
    <source>
        <dbReference type="HAMAP-Rule" id="MF_00210"/>
    </source>
</evidence>
<dbReference type="PATRIC" id="fig|448.7.peg.1872"/>
<dbReference type="PROSITE" id="PS00885">
    <property type="entry name" value="EPSP_SYNTHASE_2"/>
    <property type="match status" value="1"/>
</dbReference>
<feature type="binding site" evidence="9">
    <location>
        <position position="171"/>
    </location>
    <ligand>
        <name>phosphoenolpyruvate</name>
        <dbReference type="ChEBI" id="CHEBI:58702"/>
    </ligand>
</feature>
<feature type="binding site" evidence="9">
    <location>
        <position position="317"/>
    </location>
    <ligand>
        <name>3-phosphoshikimate</name>
        <dbReference type="ChEBI" id="CHEBI:145989"/>
    </ligand>
</feature>
<evidence type="ECO:0000256" key="4">
    <source>
        <dbReference type="ARBA" id="ARBA00022490"/>
    </source>
</evidence>
<evidence type="ECO:0000256" key="1">
    <source>
        <dbReference type="ARBA" id="ARBA00002174"/>
    </source>
</evidence>
<dbReference type="OrthoDB" id="9809920at2"/>
<keyword evidence="6 9" id="KW-0808">Transferase</keyword>
<feature type="binding site" evidence="9">
    <location>
        <position position="348"/>
    </location>
    <ligand>
        <name>phosphoenolpyruvate</name>
        <dbReference type="ChEBI" id="CHEBI:58702"/>
    </ligand>
</feature>
<keyword evidence="5 9" id="KW-0028">Amino-acid biosynthesis</keyword>
<feature type="binding site" evidence="9">
    <location>
        <position position="24"/>
    </location>
    <ligand>
        <name>3-phosphoshikimate</name>
        <dbReference type="ChEBI" id="CHEBI:145989"/>
    </ligand>
</feature>
<dbReference type="PIRSF" id="PIRSF000505">
    <property type="entry name" value="EPSPS"/>
    <property type="match status" value="1"/>
</dbReference>
<evidence type="ECO:0000256" key="7">
    <source>
        <dbReference type="ARBA" id="ARBA00023141"/>
    </source>
</evidence>
<keyword evidence="4 9" id="KW-0963">Cytoplasm</keyword>
<dbReference type="PANTHER" id="PTHR21090">
    <property type="entry name" value="AROM/DEHYDROQUINATE SYNTHASE"/>
    <property type="match status" value="1"/>
</dbReference>
<feature type="binding site" evidence="9">
    <location>
        <position position="125"/>
    </location>
    <ligand>
        <name>phosphoenolpyruvate</name>
        <dbReference type="ChEBI" id="CHEBI:58702"/>
    </ligand>
</feature>
<keyword evidence="12" id="KW-1185">Reference proteome</keyword>
<evidence type="ECO:0000256" key="8">
    <source>
        <dbReference type="ARBA" id="ARBA00044633"/>
    </source>
</evidence>
<dbReference type="Gene3D" id="3.65.10.10">
    <property type="entry name" value="Enolpyruvate transferase domain"/>
    <property type="match status" value="2"/>
</dbReference>
<feature type="binding site" evidence="9">
    <location>
        <position position="169"/>
    </location>
    <ligand>
        <name>3-phosphoshikimate</name>
        <dbReference type="ChEBI" id="CHEBI:145989"/>
    </ligand>
</feature>
<dbReference type="GO" id="GO:0005737">
    <property type="term" value="C:cytoplasm"/>
    <property type="evidence" value="ECO:0007669"/>
    <property type="project" value="UniProtKB-SubCell"/>
</dbReference>
<accession>A0A0W0TM63</accession>
<dbReference type="UniPathway" id="UPA00053">
    <property type="reaction ID" value="UER00089"/>
</dbReference>
<feature type="binding site" evidence="9">
    <location>
        <position position="29"/>
    </location>
    <ligand>
        <name>3-phosphoshikimate</name>
        <dbReference type="ChEBI" id="CHEBI:145989"/>
    </ligand>
</feature>
<comment type="caution">
    <text evidence="11">The sequence shown here is derived from an EMBL/GenBank/DDBJ whole genome shotgun (WGS) entry which is preliminary data.</text>
</comment>
<comment type="catalytic activity">
    <reaction evidence="8">
        <text>3-phosphoshikimate + phosphoenolpyruvate = 5-O-(1-carboxyvinyl)-3-phosphoshikimate + phosphate</text>
        <dbReference type="Rhea" id="RHEA:21256"/>
        <dbReference type="ChEBI" id="CHEBI:43474"/>
        <dbReference type="ChEBI" id="CHEBI:57701"/>
        <dbReference type="ChEBI" id="CHEBI:58702"/>
        <dbReference type="ChEBI" id="CHEBI:145989"/>
        <dbReference type="EC" id="2.5.1.19"/>
    </reaction>
    <physiologicalReaction direction="left-to-right" evidence="8">
        <dbReference type="Rhea" id="RHEA:21257"/>
    </physiologicalReaction>
</comment>
<dbReference type="AlphaFoldDB" id="A0A0W0TM63"/>
<protein>
    <recommendedName>
        <fullName evidence="9">3-phosphoshikimate 1-carboxyvinyltransferase</fullName>
        <ecNumber evidence="9">2.5.1.19</ecNumber>
    </recommendedName>
    <alternativeName>
        <fullName evidence="9">5-enolpyruvylshikimate-3-phosphate synthase</fullName>
        <shortName evidence="9">EPSP synthase</shortName>
        <shortName evidence="9">EPSPS</shortName>
    </alternativeName>
</protein>
<dbReference type="InterPro" id="IPR023193">
    <property type="entry name" value="EPSP_synthase_CS"/>
</dbReference>
<dbReference type="FunFam" id="3.65.10.10:FF:000005">
    <property type="entry name" value="3-phosphoshikimate 1-carboxyvinyltransferase"/>
    <property type="match status" value="1"/>
</dbReference>
<dbReference type="EMBL" id="LNYA01000028">
    <property type="protein sequence ID" value="KTC96584.1"/>
    <property type="molecule type" value="Genomic_DNA"/>
</dbReference>
<dbReference type="GO" id="GO:0009423">
    <property type="term" value="P:chorismate biosynthetic process"/>
    <property type="evidence" value="ECO:0007669"/>
    <property type="project" value="UniProtKB-UniRule"/>
</dbReference>
<feature type="binding site" evidence="9">
    <location>
        <position position="389"/>
    </location>
    <ligand>
        <name>phosphoenolpyruvate</name>
        <dbReference type="ChEBI" id="CHEBI:58702"/>
    </ligand>
</feature>
<evidence type="ECO:0000313" key="11">
    <source>
        <dbReference type="EMBL" id="KTC96584.1"/>
    </source>
</evidence>
<feature type="domain" description="Enolpyruvate transferase" evidence="10">
    <location>
        <begin position="10"/>
        <end position="422"/>
    </location>
</feature>
<dbReference type="Pfam" id="PF00275">
    <property type="entry name" value="EPSP_synthase"/>
    <property type="match status" value="1"/>
</dbReference>
<dbReference type="EC" id="2.5.1.19" evidence="9"/>
<feature type="active site" description="Proton acceptor" evidence="9">
    <location>
        <position position="317"/>
    </location>
</feature>
<feature type="binding site" evidence="9">
    <location>
        <position position="97"/>
    </location>
    <ligand>
        <name>phosphoenolpyruvate</name>
        <dbReference type="ChEBI" id="CHEBI:58702"/>
    </ligand>
</feature>
<dbReference type="InterPro" id="IPR001986">
    <property type="entry name" value="Enolpyruvate_Tfrase_dom"/>
</dbReference>
<feature type="binding site" evidence="9">
    <location>
        <position position="25"/>
    </location>
    <ligand>
        <name>3-phosphoshikimate</name>
        <dbReference type="ChEBI" id="CHEBI:145989"/>
    </ligand>
</feature>
<evidence type="ECO:0000256" key="5">
    <source>
        <dbReference type="ARBA" id="ARBA00022605"/>
    </source>
</evidence>
<dbReference type="InterPro" id="IPR036968">
    <property type="entry name" value="Enolpyruvate_Tfrase_sf"/>
</dbReference>
<dbReference type="RefSeq" id="WP_058526933.1">
    <property type="nucleotide sequence ID" value="NZ_CAAAHY010000012.1"/>
</dbReference>
<dbReference type="HAMAP" id="MF_00210">
    <property type="entry name" value="EPSP_synth"/>
    <property type="match status" value="1"/>
</dbReference>
<dbReference type="GO" id="GO:0008652">
    <property type="term" value="P:amino acid biosynthetic process"/>
    <property type="evidence" value="ECO:0007669"/>
    <property type="project" value="UniProtKB-KW"/>
</dbReference>
<comment type="subunit">
    <text evidence="9">Monomer.</text>
</comment>
<dbReference type="PROSITE" id="PS00104">
    <property type="entry name" value="EPSP_SYNTHASE_1"/>
    <property type="match status" value="1"/>
</dbReference>
<dbReference type="InterPro" id="IPR006264">
    <property type="entry name" value="EPSP_synthase"/>
</dbReference>
<reference evidence="11 12" key="1">
    <citation type="submission" date="2015-11" db="EMBL/GenBank/DDBJ databases">
        <title>Genomic analysis of 38 Legionella species identifies large and diverse effector repertoires.</title>
        <authorList>
            <person name="Burstein D."/>
            <person name="Amaro F."/>
            <person name="Zusman T."/>
            <person name="Lifshitz Z."/>
            <person name="Cohen O."/>
            <person name="Gilbert J.A."/>
            <person name="Pupko T."/>
            <person name="Shuman H.A."/>
            <person name="Segal G."/>
        </authorList>
    </citation>
    <scope>NUCLEOTIDE SEQUENCE [LARGE SCALE GENOMIC DNA]</scope>
    <source>
        <strain evidence="11 12">SE-32A-C8</strain>
    </source>
</reference>
<evidence type="ECO:0000259" key="10">
    <source>
        <dbReference type="Pfam" id="PF00275"/>
    </source>
</evidence>
<comment type="similarity">
    <text evidence="3 9">Belongs to the EPSP synthase family.</text>
</comment>
<proteinExistence type="inferred from homology"/>
<dbReference type="InterPro" id="IPR013792">
    <property type="entry name" value="RNA3'P_cycl/enolpyr_Trfase_a/b"/>
</dbReference>
<dbReference type="STRING" id="448.Lery_1790"/>
<organism evidence="11 12">
    <name type="scientific">Legionella erythra</name>
    <dbReference type="NCBI Taxonomy" id="448"/>
    <lineage>
        <taxon>Bacteria</taxon>
        <taxon>Pseudomonadati</taxon>
        <taxon>Pseudomonadota</taxon>
        <taxon>Gammaproteobacteria</taxon>
        <taxon>Legionellales</taxon>
        <taxon>Legionellaceae</taxon>
        <taxon>Legionella</taxon>
    </lineage>
</organism>
<comment type="function">
    <text evidence="1 9">Catalyzes the transfer of the enolpyruvyl moiety of phosphoenolpyruvate (PEP) to the 5-hydroxyl of shikimate-3-phosphate (S3P) to produce enolpyruvyl shikimate-3-phosphate and inorganic phosphate.</text>
</comment>
<dbReference type="PANTHER" id="PTHR21090:SF5">
    <property type="entry name" value="PENTAFUNCTIONAL AROM POLYPEPTIDE"/>
    <property type="match status" value="1"/>
</dbReference>
<dbReference type="GO" id="GO:0009073">
    <property type="term" value="P:aromatic amino acid family biosynthetic process"/>
    <property type="evidence" value="ECO:0007669"/>
    <property type="project" value="UniProtKB-KW"/>
</dbReference>
<keyword evidence="7 9" id="KW-0057">Aromatic amino acid biosynthesis</keyword>
<dbReference type="FunFam" id="3.65.10.10:FF:000006">
    <property type="entry name" value="3-phosphoshikimate 1-carboxyvinyltransferase"/>
    <property type="match status" value="1"/>
</dbReference>
<dbReference type="NCBIfam" id="TIGR01356">
    <property type="entry name" value="aroA"/>
    <property type="match status" value="1"/>
</dbReference>
<name>A0A0W0TM63_LEGER</name>
<dbReference type="GO" id="GO:0003866">
    <property type="term" value="F:3-phosphoshikimate 1-carboxyvinyltransferase activity"/>
    <property type="evidence" value="ECO:0007669"/>
    <property type="project" value="UniProtKB-UniRule"/>
</dbReference>
<dbReference type="Proteomes" id="UP000054773">
    <property type="component" value="Unassembled WGS sequence"/>
</dbReference>
<feature type="binding site" evidence="9">
    <location>
        <position position="171"/>
    </location>
    <ligand>
        <name>3-phosphoshikimate</name>
        <dbReference type="ChEBI" id="CHEBI:145989"/>
    </ligand>
</feature>
<evidence type="ECO:0000256" key="6">
    <source>
        <dbReference type="ARBA" id="ARBA00022679"/>
    </source>
</evidence>
<sequence length="439" mass="46922">MSALHFMSKPVTALTGDITVPGDKSISHRAIILGAIAQGTTTVSGFLEGHDCMATLKAFQAMGVRIEGPVSRRVVIHGVGKYGLKKPEKPIDCGNSGTSMRLLAGILAAQAFDSELDGDDSLRKRPMERVSRPLMQMGADLVTTEGKPPVYIRGGQQLRGIHYEMPEASAQVKSCLLLAGLYAEGETTVVETGHTRDHTERMLTTFSYPIQKLESGITVNSESECIGCDIIVPGDISSAAFFIVAASIIPGSDLIIRNVGINPTRTGIIQILDMMGANITMTNKRLCGEEPVADLHVKYAPLEGIDIPTALVPLAIDEFPVIFIAAACANGQTRLHGAKELRVKESDRIGAMVEGLQRLGVDAQGFEDGVFIKGGKISGGEVNSFNDHRIAMAFAIAGAVAEGPVTVRHCANVATSFPDFVKTSRAIRMSIEEYVDEMQ</sequence>
<comment type="pathway">
    <text evidence="2 9">Metabolic intermediate biosynthesis; chorismate biosynthesis; chorismate from D-erythrose 4-phosphate and phosphoenolpyruvate: step 6/7.</text>
</comment>
<dbReference type="CDD" id="cd01556">
    <property type="entry name" value="EPSP_synthase"/>
    <property type="match status" value="1"/>
</dbReference>
<dbReference type="SUPFAM" id="SSF55205">
    <property type="entry name" value="EPT/RTPC-like"/>
    <property type="match status" value="1"/>
</dbReference>
<feature type="binding site" evidence="9">
    <location>
        <position position="344"/>
    </location>
    <ligand>
        <name>3-phosphoshikimate</name>
        <dbReference type="ChEBI" id="CHEBI:145989"/>
    </ligand>
</feature>
<evidence type="ECO:0000256" key="2">
    <source>
        <dbReference type="ARBA" id="ARBA00004811"/>
    </source>
</evidence>
<feature type="binding site" evidence="9">
    <location>
        <position position="24"/>
    </location>
    <ligand>
        <name>phosphoenolpyruvate</name>
        <dbReference type="ChEBI" id="CHEBI:58702"/>
    </ligand>
</feature>
<gene>
    <name evidence="9 11" type="primary">aroA</name>
    <name evidence="11" type="ORF">Lery_1790</name>
</gene>
<evidence type="ECO:0000313" key="12">
    <source>
        <dbReference type="Proteomes" id="UP000054773"/>
    </source>
</evidence>
<evidence type="ECO:0000256" key="3">
    <source>
        <dbReference type="ARBA" id="ARBA00009948"/>
    </source>
</evidence>
<comment type="subcellular location">
    <subcellularLocation>
        <location evidence="9">Cytoplasm</location>
    </subcellularLocation>
</comment>